<dbReference type="EMBL" id="SSOC01000006">
    <property type="protein sequence ID" value="THF62847.1"/>
    <property type="molecule type" value="Genomic_DNA"/>
</dbReference>
<evidence type="ECO:0000313" key="3">
    <source>
        <dbReference type="Proteomes" id="UP000308430"/>
    </source>
</evidence>
<comment type="caution">
    <text evidence="2">The sequence shown here is derived from an EMBL/GenBank/DDBJ whole genome shotgun (WGS) entry which is preliminary data.</text>
</comment>
<evidence type="ECO:0000313" key="2">
    <source>
        <dbReference type="EMBL" id="THF62847.1"/>
    </source>
</evidence>
<dbReference type="CDD" id="cd03024">
    <property type="entry name" value="DsbA_FrnE"/>
    <property type="match status" value="1"/>
</dbReference>
<dbReference type="Pfam" id="PF01323">
    <property type="entry name" value="DSBA"/>
    <property type="match status" value="1"/>
</dbReference>
<dbReference type="Gene3D" id="3.40.30.10">
    <property type="entry name" value="Glutaredoxin"/>
    <property type="match status" value="1"/>
</dbReference>
<name>A0A4S4ASM3_9RHOO</name>
<proteinExistence type="predicted"/>
<dbReference type="SUPFAM" id="SSF52833">
    <property type="entry name" value="Thioredoxin-like"/>
    <property type="match status" value="1"/>
</dbReference>
<dbReference type="OrthoDB" id="9799122at2"/>
<reference evidence="2 3" key="1">
    <citation type="submission" date="2019-04" db="EMBL/GenBank/DDBJ databases">
        <title>Azoarcus nasutitermitis sp. nov. isolated from termite nest.</title>
        <authorList>
            <person name="Lin S.-Y."/>
            <person name="Hameed A."/>
            <person name="Hsu Y.-H."/>
            <person name="Young C.-C."/>
        </authorList>
    </citation>
    <scope>NUCLEOTIDE SEQUENCE [LARGE SCALE GENOMIC DNA]</scope>
    <source>
        <strain evidence="2 3">CC-YHH838</strain>
    </source>
</reference>
<dbReference type="AlphaFoldDB" id="A0A4S4ASM3"/>
<sequence length="223" mass="23891">MTLTIDLVSDFVCPWCYLGKTHLDRALEDLRASHPSLPVQVNWLPFFLDAKLPAGGMPYAAYMEAKFGGPQAVEAANARLLEAAADGGPRFAFERIKVRPNTLKAHRLCYRAQRLGARPEHLKAFTDSVFAAYFEHGRDIGDNAVLAELAEAAGGARRADILEYLESDEDSAAVLRMAQGIAQQGIGAVPFFILARQLGVSGAQSPAVLGAAILQALGEGGRA</sequence>
<organism evidence="2 3">
    <name type="scientific">Pseudothauera nasutitermitis</name>
    <dbReference type="NCBI Taxonomy" id="2565930"/>
    <lineage>
        <taxon>Bacteria</taxon>
        <taxon>Pseudomonadati</taxon>
        <taxon>Pseudomonadota</taxon>
        <taxon>Betaproteobacteria</taxon>
        <taxon>Rhodocyclales</taxon>
        <taxon>Zoogloeaceae</taxon>
        <taxon>Pseudothauera</taxon>
    </lineage>
</organism>
<dbReference type="PANTHER" id="PTHR13887">
    <property type="entry name" value="GLUTATHIONE S-TRANSFERASE KAPPA"/>
    <property type="match status" value="1"/>
</dbReference>
<dbReference type="InterPro" id="IPR036249">
    <property type="entry name" value="Thioredoxin-like_sf"/>
</dbReference>
<dbReference type="PANTHER" id="PTHR13887:SF41">
    <property type="entry name" value="THIOREDOXIN SUPERFAMILY PROTEIN"/>
    <property type="match status" value="1"/>
</dbReference>
<protein>
    <submittedName>
        <fullName evidence="2">DsbA family oxidoreductase</fullName>
    </submittedName>
</protein>
<dbReference type="RefSeq" id="WP_136349328.1">
    <property type="nucleotide sequence ID" value="NZ_SSOC01000006.1"/>
</dbReference>
<dbReference type="InterPro" id="IPR001853">
    <property type="entry name" value="DSBA-like_thioredoxin_dom"/>
</dbReference>
<gene>
    <name evidence="2" type="ORF">E6C76_16395</name>
</gene>
<accession>A0A4S4ASM3</accession>
<dbReference type="GO" id="GO:0016491">
    <property type="term" value="F:oxidoreductase activity"/>
    <property type="evidence" value="ECO:0007669"/>
    <property type="project" value="InterPro"/>
</dbReference>
<dbReference type="Proteomes" id="UP000308430">
    <property type="component" value="Unassembled WGS sequence"/>
</dbReference>
<keyword evidence="3" id="KW-1185">Reference proteome</keyword>
<evidence type="ECO:0000259" key="1">
    <source>
        <dbReference type="Pfam" id="PF01323"/>
    </source>
</evidence>
<feature type="domain" description="DSBA-like thioredoxin" evidence="1">
    <location>
        <begin position="4"/>
        <end position="212"/>
    </location>
</feature>